<name>A0A1V3NSP4_9GAMM</name>
<dbReference type="AlphaFoldDB" id="A0A1V3NSP4"/>
<dbReference type="InterPro" id="IPR050500">
    <property type="entry name" value="Phos_Acetyltrans/Butyryltrans"/>
</dbReference>
<dbReference type="InterPro" id="IPR012147">
    <property type="entry name" value="P_Ac_Bu_trans"/>
</dbReference>
<dbReference type="OrthoDB" id="9808984at2"/>
<dbReference type="InterPro" id="IPR042113">
    <property type="entry name" value="P_AcTrfase_dom1"/>
</dbReference>
<sequence>MPVLENAFSLTRERMREGRARVVFPEIDEPRVAEAAERMREQGLCEPLALAEPSDAHVAVLVEARGMKEGIARRMLAKPLYLGAAMVAAGEADAMVAGADSPTKRVIEAAGIAIGLSEGVRTPSSFFLMVFPDGREMVFADCALNVLPDADELADIAKSSEASARALLGSARVALLSYSTGTSGAGESVDRVRAAAEATGFTGPVQADAALNPRIAEKKGVGAGDANVLVFPSLDAGNIAYKLCQELGGAQAVGPFLQGFRRPVCDLSRGATVDDIVAATAVTVSMG</sequence>
<comment type="catalytic activity">
    <reaction evidence="1">
        <text>acetyl-CoA + phosphate = acetyl phosphate + CoA</text>
        <dbReference type="Rhea" id="RHEA:19521"/>
        <dbReference type="ChEBI" id="CHEBI:22191"/>
        <dbReference type="ChEBI" id="CHEBI:43474"/>
        <dbReference type="ChEBI" id="CHEBI:57287"/>
        <dbReference type="ChEBI" id="CHEBI:57288"/>
        <dbReference type="EC" id="2.3.1.8"/>
    </reaction>
</comment>
<dbReference type="RefSeq" id="WP_077277582.1">
    <property type="nucleotide sequence ID" value="NZ_MVBK01000014.1"/>
</dbReference>
<evidence type="ECO:0000313" key="7">
    <source>
        <dbReference type="Proteomes" id="UP000189462"/>
    </source>
</evidence>
<dbReference type="SUPFAM" id="SSF53659">
    <property type="entry name" value="Isocitrate/Isopropylmalate dehydrogenase-like"/>
    <property type="match status" value="1"/>
</dbReference>
<organism evidence="6 7">
    <name type="scientific">Thioalkalivibrio denitrificans</name>
    <dbReference type="NCBI Taxonomy" id="108003"/>
    <lineage>
        <taxon>Bacteria</taxon>
        <taxon>Pseudomonadati</taxon>
        <taxon>Pseudomonadota</taxon>
        <taxon>Gammaproteobacteria</taxon>
        <taxon>Chromatiales</taxon>
        <taxon>Ectothiorhodospiraceae</taxon>
        <taxon>Thioalkalivibrio</taxon>
    </lineage>
</organism>
<evidence type="ECO:0000313" key="6">
    <source>
        <dbReference type="EMBL" id="OOG27888.1"/>
    </source>
</evidence>
<evidence type="ECO:0000259" key="5">
    <source>
        <dbReference type="Pfam" id="PF01515"/>
    </source>
</evidence>
<comment type="caution">
    <text evidence="6">The sequence shown here is derived from an EMBL/GenBank/DDBJ whole genome shotgun (WGS) entry which is preliminary data.</text>
</comment>
<dbReference type="Pfam" id="PF01515">
    <property type="entry name" value="PTA_PTB"/>
    <property type="match status" value="1"/>
</dbReference>
<dbReference type="STRING" id="108003.B1C78_02435"/>
<dbReference type="PIRSF" id="PIRSF000428">
    <property type="entry name" value="P_Ac_trans"/>
    <property type="match status" value="1"/>
</dbReference>
<dbReference type="Gene3D" id="3.40.50.10750">
    <property type="entry name" value="Isocitrate/Isopropylmalate dehydrogenase-like"/>
    <property type="match status" value="1"/>
</dbReference>
<accession>A0A1V3NSP4</accession>
<dbReference type="InterPro" id="IPR042112">
    <property type="entry name" value="P_AcTrfase_dom2"/>
</dbReference>
<evidence type="ECO:0000256" key="2">
    <source>
        <dbReference type="ARBA" id="ARBA00005656"/>
    </source>
</evidence>
<dbReference type="PANTHER" id="PTHR43356:SF3">
    <property type="entry name" value="PHOSPHATE ACETYLTRANSFERASE"/>
    <property type="match status" value="1"/>
</dbReference>
<evidence type="ECO:0000256" key="3">
    <source>
        <dbReference type="ARBA" id="ARBA00022679"/>
    </source>
</evidence>
<proteinExistence type="inferred from homology"/>
<dbReference type="PANTHER" id="PTHR43356">
    <property type="entry name" value="PHOSPHATE ACETYLTRANSFERASE"/>
    <property type="match status" value="1"/>
</dbReference>
<dbReference type="Gene3D" id="3.40.50.10950">
    <property type="match status" value="2"/>
</dbReference>
<reference evidence="6 7" key="1">
    <citation type="submission" date="2017-02" db="EMBL/GenBank/DDBJ databases">
        <title>Genomic diversity within the haloalkaliphilic genus Thioalkalivibrio.</title>
        <authorList>
            <person name="Ahn A.-C."/>
            <person name="Meier-Kolthoff J."/>
            <person name="Overmars L."/>
            <person name="Richter M."/>
            <person name="Woyke T."/>
            <person name="Sorokin D.Y."/>
            <person name="Muyzer G."/>
        </authorList>
    </citation>
    <scope>NUCLEOTIDE SEQUENCE [LARGE SCALE GENOMIC DNA]</scope>
    <source>
        <strain evidence="6 7">ALJD</strain>
    </source>
</reference>
<feature type="domain" description="Phosphate acetyl/butaryl transferase" evidence="5">
    <location>
        <begin position="58"/>
        <end position="284"/>
    </location>
</feature>
<comment type="similarity">
    <text evidence="2">Belongs to the phosphate acetyltransferase and butyryltransferase family.</text>
</comment>
<dbReference type="GO" id="GO:0008959">
    <property type="term" value="F:phosphate acetyltransferase activity"/>
    <property type="evidence" value="ECO:0007669"/>
    <property type="project" value="UniProtKB-EC"/>
</dbReference>
<protein>
    <submittedName>
        <fullName evidence="6">Phosphate acetyltransferase</fullName>
    </submittedName>
</protein>
<keyword evidence="7" id="KW-1185">Reference proteome</keyword>
<gene>
    <name evidence="6" type="ORF">B1C78_02435</name>
</gene>
<evidence type="ECO:0000256" key="1">
    <source>
        <dbReference type="ARBA" id="ARBA00000705"/>
    </source>
</evidence>
<dbReference type="EMBL" id="MVBK01000014">
    <property type="protein sequence ID" value="OOG27888.1"/>
    <property type="molecule type" value="Genomic_DNA"/>
</dbReference>
<keyword evidence="3 6" id="KW-0808">Transferase</keyword>
<dbReference type="Proteomes" id="UP000189462">
    <property type="component" value="Unassembled WGS sequence"/>
</dbReference>
<evidence type="ECO:0000256" key="4">
    <source>
        <dbReference type="ARBA" id="ARBA00023315"/>
    </source>
</evidence>
<dbReference type="InterPro" id="IPR002505">
    <property type="entry name" value="PTA_PTB"/>
</dbReference>
<keyword evidence="4" id="KW-0012">Acyltransferase</keyword>